<evidence type="ECO:0000313" key="2">
    <source>
        <dbReference type="Proteomes" id="UP000198988"/>
    </source>
</evidence>
<gene>
    <name evidence="1" type="ORF">BAZSYMA_ACONTIG00016_15</name>
</gene>
<dbReference type="Proteomes" id="UP000198988">
    <property type="component" value="Unassembled WGS sequence"/>
</dbReference>
<dbReference type="EMBL" id="CDSC02000258">
    <property type="protein sequence ID" value="SEH84463.1"/>
    <property type="molecule type" value="Genomic_DNA"/>
</dbReference>
<reference evidence="2" key="1">
    <citation type="submission" date="2016-06" db="EMBL/GenBank/DDBJ databases">
        <authorList>
            <person name="Petersen J."/>
            <person name="Sayavedra L."/>
        </authorList>
    </citation>
    <scope>NUCLEOTIDE SEQUENCE [LARGE SCALE GENOMIC DNA]</scope>
    <source>
        <strain evidence="2">BazSymA</strain>
    </source>
</reference>
<accession>A0A1H6LIQ0</accession>
<sequence length="45" mass="4943">MRIASLSILLFFNYFKIISLSSIQSPPLKGIKNIMAKQNGADGES</sequence>
<evidence type="ECO:0000313" key="1">
    <source>
        <dbReference type="EMBL" id="SEH84463.1"/>
    </source>
</evidence>
<organism evidence="1 2">
    <name type="scientific">Bathymodiolus azoricus thioautotrophic gill symbiont</name>
    <dbReference type="NCBI Taxonomy" id="235205"/>
    <lineage>
        <taxon>Bacteria</taxon>
        <taxon>Pseudomonadati</taxon>
        <taxon>Pseudomonadota</taxon>
        <taxon>Gammaproteobacteria</taxon>
        <taxon>sulfur-oxidizing symbionts</taxon>
    </lineage>
</organism>
<dbReference type="AlphaFoldDB" id="A0A1H6LIQ0"/>
<protein>
    <submittedName>
        <fullName evidence="1">Uncharacterized protein</fullName>
    </submittedName>
</protein>
<proteinExistence type="predicted"/>
<name>A0A1H6LIQ0_9GAMM</name>